<evidence type="ECO:0000313" key="2">
    <source>
        <dbReference type="Proteomes" id="UP000608071"/>
    </source>
</evidence>
<sequence length="67" mass="8021">MQKKRPSLPSNRSIPLRSEKFYLEGLTRKMTAIVKQKIRDYVLFTKINRTQTKLNNQSSIYYERLVT</sequence>
<organism evidence="1 2">
    <name type="scientific">Paenibacillus gallinarum</name>
    <dbReference type="NCBI Taxonomy" id="2762232"/>
    <lineage>
        <taxon>Bacteria</taxon>
        <taxon>Bacillati</taxon>
        <taxon>Bacillota</taxon>
        <taxon>Bacilli</taxon>
        <taxon>Bacillales</taxon>
        <taxon>Paenibacillaceae</taxon>
        <taxon>Paenibacillus</taxon>
    </lineage>
</organism>
<dbReference type="Proteomes" id="UP000608071">
    <property type="component" value="Unassembled WGS sequence"/>
</dbReference>
<evidence type="ECO:0000313" key="1">
    <source>
        <dbReference type="EMBL" id="MBD7970580.1"/>
    </source>
</evidence>
<accession>A0ABR8T479</accession>
<dbReference type="EMBL" id="JACSQL010000013">
    <property type="protein sequence ID" value="MBD7970580.1"/>
    <property type="molecule type" value="Genomic_DNA"/>
</dbReference>
<comment type="caution">
    <text evidence="1">The sequence shown here is derived from an EMBL/GenBank/DDBJ whole genome shotgun (WGS) entry which is preliminary data.</text>
</comment>
<protein>
    <submittedName>
        <fullName evidence="1">Uncharacterized protein</fullName>
    </submittedName>
</protein>
<gene>
    <name evidence="1" type="ORF">H9647_21155</name>
</gene>
<proteinExistence type="predicted"/>
<reference evidence="1 2" key="1">
    <citation type="submission" date="2020-08" db="EMBL/GenBank/DDBJ databases">
        <title>A Genomic Blueprint of the Chicken Gut Microbiome.</title>
        <authorList>
            <person name="Gilroy R."/>
            <person name="Ravi A."/>
            <person name="Getino M."/>
            <person name="Pursley I."/>
            <person name="Horton D.L."/>
            <person name="Alikhan N.-F."/>
            <person name="Baker D."/>
            <person name="Gharbi K."/>
            <person name="Hall N."/>
            <person name="Watson M."/>
            <person name="Adriaenssens E.M."/>
            <person name="Foster-Nyarko E."/>
            <person name="Jarju S."/>
            <person name="Secka A."/>
            <person name="Antonio M."/>
            <person name="Oren A."/>
            <person name="Chaudhuri R."/>
            <person name="La Ragione R.M."/>
            <person name="Hildebrand F."/>
            <person name="Pallen M.J."/>
        </authorList>
    </citation>
    <scope>NUCLEOTIDE SEQUENCE [LARGE SCALE GENOMIC DNA]</scope>
    <source>
        <strain evidence="1 2">Sa2BVA9</strain>
    </source>
</reference>
<dbReference type="RefSeq" id="WP_191803801.1">
    <property type="nucleotide sequence ID" value="NZ_JACSQL010000013.1"/>
</dbReference>
<keyword evidence="2" id="KW-1185">Reference proteome</keyword>
<name>A0ABR8T479_9BACL</name>